<name>A0A0G4G864_9ALVE</name>
<proteinExistence type="predicted"/>
<evidence type="ECO:0000313" key="2">
    <source>
        <dbReference type="EMBL" id="CEM25076.1"/>
    </source>
</evidence>
<dbReference type="AlphaFoldDB" id="A0A0G4G864"/>
<protein>
    <recommendedName>
        <fullName evidence="3">Pentacotripeptide-repeat region of PRORP domain-containing protein</fullName>
    </recommendedName>
</protein>
<evidence type="ECO:0008006" key="3">
    <source>
        <dbReference type="Google" id="ProtNLM"/>
    </source>
</evidence>
<dbReference type="VEuPathDB" id="CryptoDB:Cvel_4341"/>
<feature type="region of interest" description="Disordered" evidence="1">
    <location>
        <begin position="18"/>
        <end position="49"/>
    </location>
</feature>
<dbReference type="EMBL" id="CDMZ01000981">
    <property type="protein sequence ID" value="CEM25076.1"/>
    <property type="molecule type" value="Genomic_DNA"/>
</dbReference>
<accession>A0A0G4G864</accession>
<dbReference type="InterPro" id="IPR011990">
    <property type="entry name" value="TPR-like_helical_dom_sf"/>
</dbReference>
<evidence type="ECO:0000256" key="1">
    <source>
        <dbReference type="SAM" id="MobiDB-lite"/>
    </source>
</evidence>
<reference evidence="2" key="1">
    <citation type="submission" date="2014-11" db="EMBL/GenBank/DDBJ databases">
        <authorList>
            <person name="Otto D Thomas"/>
            <person name="Naeem Raeece"/>
        </authorList>
    </citation>
    <scope>NUCLEOTIDE SEQUENCE</scope>
</reference>
<gene>
    <name evidence="2" type="ORF">Cvel_4341</name>
</gene>
<sequence>MYALYHLLWKLSPPFTDRSQWKEKKKEEGGESEEDKVAENASESAEELAEGFSKAEKTLQVFDLMRGKGWEPSDQNIRQIRKIFHKEISGNQTLHEQFCKQENCPPPLPTPIPYPSEKQRVLLKEVYDNVLQGQVEAGCSEWYLADYVFEEMKKRHLGPDEWTYHLLIVLMSRGKETDDWAIVLQTFEDMMGESGLEPLRETFAEVLGVLRKHEGEAETRQEIIEELKRLADLSGPLHRKKTLSALLHKIDPES</sequence>
<organism evidence="2">
    <name type="scientific">Chromera velia CCMP2878</name>
    <dbReference type="NCBI Taxonomy" id="1169474"/>
    <lineage>
        <taxon>Eukaryota</taxon>
        <taxon>Sar</taxon>
        <taxon>Alveolata</taxon>
        <taxon>Colpodellida</taxon>
        <taxon>Chromeraceae</taxon>
        <taxon>Chromera</taxon>
    </lineage>
</organism>
<feature type="compositionally biased region" description="Basic and acidic residues" evidence="1">
    <location>
        <begin position="19"/>
        <end position="29"/>
    </location>
</feature>
<dbReference type="PhylomeDB" id="A0A0G4G864"/>
<dbReference type="Gene3D" id="1.25.40.10">
    <property type="entry name" value="Tetratricopeptide repeat domain"/>
    <property type="match status" value="1"/>
</dbReference>